<sequence>MGEARAWARHLLAGRVGAGVLDDVLLLLSEVLTNAVVHSRSGEEESGRVTVRVVWIGEAVYIAVTDAGSPDRRPAVRAAALDDDGGRGLLLVETIAASWGSHAEAAGRSVWFSVSA</sequence>
<dbReference type="InterPro" id="IPR003594">
    <property type="entry name" value="HATPase_dom"/>
</dbReference>
<proteinExistence type="predicted"/>
<dbReference type="CDD" id="cd16936">
    <property type="entry name" value="HATPase_RsbW-like"/>
    <property type="match status" value="1"/>
</dbReference>
<name>A0A919V469_9ACTN</name>
<evidence type="ECO:0000259" key="2">
    <source>
        <dbReference type="Pfam" id="PF13581"/>
    </source>
</evidence>
<dbReference type="InterPro" id="IPR050267">
    <property type="entry name" value="Anti-sigma-factor_SerPK"/>
</dbReference>
<reference evidence="3" key="1">
    <citation type="submission" date="2021-01" db="EMBL/GenBank/DDBJ databases">
        <title>Whole genome shotgun sequence of Sphaerisporangium rufum NBRC 109079.</title>
        <authorList>
            <person name="Komaki H."/>
            <person name="Tamura T."/>
        </authorList>
    </citation>
    <scope>NUCLEOTIDE SEQUENCE</scope>
    <source>
        <strain evidence="3">NBRC 109079</strain>
    </source>
</reference>
<accession>A0A919V469</accession>
<evidence type="ECO:0000313" key="3">
    <source>
        <dbReference type="EMBL" id="GII76965.1"/>
    </source>
</evidence>
<dbReference type="InterPro" id="IPR036890">
    <property type="entry name" value="HATPase_C_sf"/>
</dbReference>
<dbReference type="Proteomes" id="UP000655287">
    <property type="component" value="Unassembled WGS sequence"/>
</dbReference>
<keyword evidence="4" id="KW-1185">Reference proteome</keyword>
<dbReference type="PANTHER" id="PTHR35526:SF3">
    <property type="entry name" value="ANTI-SIGMA-F FACTOR RSBW"/>
    <property type="match status" value="1"/>
</dbReference>
<feature type="domain" description="Histidine kinase/HSP90-like ATPase" evidence="2">
    <location>
        <begin position="3"/>
        <end position="113"/>
    </location>
</feature>
<protein>
    <recommendedName>
        <fullName evidence="2">Histidine kinase/HSP90-like ATPase domain-containing protein</fullName>
    </recommendedName>
</protein>
<dbReference type="SUPFAM" id="SSF55874">
    <property type="entry name" value="ATPase domain of HSP90 chaperone/DNA topoisomerase II/histidine kinase"/>
    <property type="match status" value="1"/>
</dbReference>
<dbReference type="Pfam" id="PF13581">
    <property type="entry name" value="HATPase_c_2"/>
    <property type="match status" value="1"/>
</dbReference>
<keyword evidence="1" id="KW-0723">Serine/threonine-protein kinase</keyword>
<organism evidence="3 4">
    <name type="scientific">Sphaerisporangium rufum</name>
    <dbReference type="NCBI Taxonomy" id="1381558"/>
    <lineage>
        <taxon>Bacteria</taxon>
        <taxon>Bacillati</taxon>
        <taxon>Actinomycetota</taxon>
        <taxon>Actinomycetes</taxon>
        <taxon>Streptosporangiales</taxon>
        <taxon>Streptosporangiaceae</taxon>
        <taxon>Sphaerisporangium</taxon>
    </lineage>
</organism>
<evidence type="ECO:0000313" key="4">
    <source>
        <dbReference type="Proteomes" id="UP000655287"/>
    </source>
</evidence>
<evidence type="ECO:0000256" key="1">
    <source>
        <dbReference type="ARBA" id="ARBA00022527"/>
    </source>
</evidence>
<comment type="caution">
    <text evidence="3">The sequence shown here is derived from an EMBL/GenBank/DDBJ whole genome shotgun (WGS) entry which is preliminary data.</text>
</comment>
<dbReference type="GO" id="GO:0004674">
    <property type="term" value="F:protein serine/threonine kinase activity"/>
    <property type="evidence" value="ECO:0007669"/>
    <property type="project" value="UniProtKB-KW"/>
</dbReference>
<dbReference type="AlphaFoldDB" id="A0A919V469"/>
<dbReference type="Gene3D" id="3.30.565.10">
    <property type="entry name" value="Histidine kinase-like ATPase, C-terminal domain"/>
    <property type="match status" value="1"/>
</dbReference>
<dbReference type="PANTHER" id="PTHR35526">
    <property type="entry name" value="ANTI-SIGMA-F FACTOR RSBW-RELATED"/>
    <property type="match status" value="1"/>
</dbReference>
<keyword evidence="1" id="KW-0418">Kinase</keyword>
<keyword evidence="1" id="KW-0808">Transferase</keyword>
<gene>
    <name evidence="3" type="ORF">Sru01_19470</name>
</gene>
<dbReference type="EMBL" id="BOOU01000030">
    <property type="protein sequence ID" value="GII76965.1"/>
    <property type="molecule type" value="Genomic_DNA"/>
</dbReference>